<protein>
    <submittedName>
        <fullName evidence="1">Uncharacterized protein</fullName>
    </submittedName>
</protein>
<name>A0A7M2WS43_9BACT</name>
<dbReference type="InterPro" id="IPR017850">
    <property type="entry name" value="Alkaline_phosphatase_core_sf"/>
</dbReference>
<dbReference type="RefSeq" id="WP_206290519.1">
    <property type="nucleotide sequence ID" value="NZ_CP063458.1"/>
</dbReference>
<dbReference type="AlphaFoldDB" id="A0A7M2WS43"/>
<dbReference type="Proteomes" id="UP000593765">
    <property type="component" value="Chromosome"/>
</dbReference>
<dbReference type="SUPFAM" id="SSF53649">
    <property type="entry name" value="Alkaline phosphatase-like"/>
    <property type="match status" value="1"/>
</dbReference>
<dbReference type="KEGG" id="hbs:IPV69_15085"/>
<dbReference type="EMBL" id="CP063458">
    <property type="protein sequence ID" value="QOV87611.1"/>
    <property type="molecule type" value="Genomic_DNA"/>
</dbReference>
<reference evidence="1 2" key="1">
    <citation type="submission" date="2020-10" db="EMBL/GenBank/DDBJ databases">
        <title>Wide distribution of Phycisphaera-like planctomycetes from WD2101 soil group in peatlands and genome analysis of the first cultivated representative.</title>
        <authorList>
            <person name="Dedysh S.N."/>
            <person name="Beletsky A.V."/>
            <person name="Ivanova A."/>
            <person name="Kulichevskaya I.S."/>
            <person name="Suzina N.E."/>
            <person name="Philippov D.A."/>
            <person name="Rakitin A.L."/>
            <person name="Mardanov A.V."/>
            <person name="Ravin N.V."/>
        </authorList>
    </citation>
    <scope>NUCLEOTIDE SEQUENCE [LARGE SCALE GENOMIC DNA]</scope>
    <source>
        <strain evidence="1 2">M1803</strain>
    </source>
</reference>
<dbReference type="Gene3D" id="3.30.1120.10">
    <property type="match status" value="1"/>
</dbReference>
<keyword evidence="2" id="KW-1185">Reference proteome</keyword>
<evidence type="ECO:0000313" key="2">
    <source>
        <dbReference type="Proteomes" id="UP000593765"/>
    </source>
</evidence>
<sequence>MTGKKLIMKHTLTLLAAAVEDNDRPPRDTGAGAGLQLFNLADDLAEKKNLADQQPEKARELAEILRKAREAGRTR</sequence>
<gene>
    <name evidence="1" type="ORF">IPV69_15085</name>
</gene>
<proteinExistence type="predicted"/>
<organism evidence="1 2">
    <name type="scientific">Humisphaera borealis</name>
    <dbReference type="NCBI Taxonomy" id="2807512"/>
    <lineage>
        <taxon>Bacteria</taxon>
        <taxon>Pseudomonadati</taxon>
        <taxon>Planctomycetota</taxon>
        <taxon>Phycisphaerae</taxon>
        <taxon>Tepidisphaerales</taxon>
        <taxon>Tepidisphaeraceae</taxon>
        <taxon>Humisphaera</taxon>
    </lineage>
</organism>
<evidence type="ECO:0000313" key="1">
    <source>
        <dbReference type="EMBL" id="QOV87611.1"/>
    </source>
</evidence>
<accession>A0A7M2WS43</accession>